<sequence length="55" mass="6158">MEIILISLCLATLLAFLFLIKRTTTTKPNPPPSPWRLPIIGNFHQPCPRPCGLLC</sequence>
<feature type="chain" id="PRO_5018253127" description="Cytochrome P450" evidence="1">
    <location>
        <begin position="26"/>
        <end position="55"/>
    </location>
</feature>
<evidence type="ECO:0008006" key="3">
    <source>
        <dbReference type="Google" id="ProtNLM"/>
    </source>
</evidence>
<protein>
    <recommendedName>
        <fullName evidence="3">Cytochrome P450</fullName>
    </recommendedName>
</protein>
<reference evidence="2" key="1">
    <citation type="submission" date="2018-11" db="EMBL/GenBank/DDBJ databases">
        <authorList>
            <consortium name="Genoscope - CEA"/>
            <person name="William W."/>
        </authorList>
    </citation>
    <scope>NUCLEOTIDE SEQUENCE</scope>
</reference>
<evidence type="ECO:0000256" key="1">
    <source>
        <dbReference type="SAM" id="SignalP"/>
    </source>
</evidence>
<dbReference type="AlphaFoldDB" id="A0A3P6FA01"/>
<evidence type="ECO:0000313" key="2">
    <source>
        <dbReference type="EMBL" id="VDD40019.1"/>
    </source>
</evidence>
<organism evidence="2">
    <name type="scientific">Brassica oleracea</name>
    <name type="common">Wild cabbage</name>
    <dbReference type="NCBI Taxonomy" id="3712"/>
    <lineage>
        <taxon>Eukaryota</taxon>
        <taxon>Viridiplantae</taxon>
        <taxon>Streptophyta</taxon>
        <taxon>Embryophyta</taxon>
        <taxon>Tracheophyta</taxon>
        <taxon>Spermatophyta</taxon>
        <taxon>Magnoliopsida</taxon>
        <taxon>eudicotyledons</taxon>
        <taxon>Gunneridae</taxon>
        <taxon>Pentapetalae</taxon>
        <taxon>rosids</taxon>
        <taxon>malvids</taxon>
        <taxon>Brassicales</taxon>
        <taxon>Brassicaceae</taxon>
        <taxon>Brassiceae</taxon>
        <taxon>Brassica</taxon>
    </lineage>
</organism>
<dbReference type="EMBL" id="LR031876">
    <property type="protein sequence ID" value="VDD40019.1"/>
    <property type="molecule type" value="Genomic_DNA"/>
</dbReference>
<keyword evidence="1" id="KW-0732">Signal</keyword>
<accession>A0A3P6FA01</accession>
<feature type="signal peptide" evidence="1">
    <location>
        <begin position="1"/>
        <end position="25"/>
    </location>
</feature>
<name>A0A3P6FA01_BRAOL</name>
<gene>
    <name evidence="2" type="ORF">BOLC7T45579H</name>
</gene>
<proteinExistence type="predicted"/>